<protein>
    <submittedName>
        <fullName evidence="2">Uncharacterized protein</fullName>
    </submittedName>
</protein>
<dbReference type="EMBL" id="CP015079">
    <property type="protein sequence ID" value="ANH38029.1"/>
    <property type="molecule type" value="Genomic_DNA"/>
</dbReference>
<evidence type="ECO:0000313" key="2">
    <source>
        <dbReference type="EMBL" id="ANH38029.1"/>
    </source>
</evidence>
<accession>A0A1A9GI83</accession>
<evidence type="ECO:0000313" key="3">
    <source>
        <dbReference type="Proteomes" id="UP000077868"/>
    </source>
</evidence>
<name>A0A1A9GI83_9ACTN</name>
<proteinExistence type="predicted"/>
<sequence length="284" mass="30109">MLRRRAGDVDLLGTQREPALPAQQRPGGGLVEDVGGADEGGDVLRLGLLVDLARRAELDDAPLVEDGDPVAEGEGLLLVVGDEHEGDAELTLQGLQLDLHLLAQLEVERPERLVEEQDLGAHHDRPGQGDPLALASRQLGGATIGQVAQLDRVEGVAGRGPALRLAHPAHPEAVGDVLQDAHVREERVVLEDGVDGPLEGGRPRRVRPGEPDGPRARSLEAGDQAQHGGLPRSRRAEHREELAVGDLQVHAVDGLDASEALAQPDELDGRGVPLRMVHQIPVPA</sequence>
<organism evidence="2 3">
    <name type="scientific">Nocardioides dokdonensis FR1436</name>
    <dbReference type="NCBI Taxonomy" id="1300347"/>
    <lineage>
        <taxon>Bacteria</taxon>
        <taxon>Bacillati</taxon>
        <taxon>Actinomycetota</taxon>
        <taxon>Actinomycetes</taxon>
        <taxon>Propionibacteriales</taxon>
        <taxon>Nocardioidaceae</taxon>
        <taxon>Nocardioides</taxon>
    </lineage>
</organism>
<reference evidence="2 3" key="1">
    <citation type="submission" date="2016-03" db="EMBL/GenBank/DDBJ databases">
        <title>Complete genome sequence of a soil Actinobacterium, Nocardioides dokdonensis FR1436.</title>
        <authorList>
            <person name="Kwon S.-K."/>
            <person name="Kim K."/>
            <person name="Kim J.F."/>
        </authorList>
    </citation>
    <scope>NUCLEOTIDE SEQUENCE [LARGE SCALE GENOMIC DNA]</scope>
    <source>
        <strain evidence="2 3">FR1436</strain>
    </source>
</reference>
<dbReference type="AntiFam" id="ANF00095">
    <property type="entry name" value="Shadow ORF (opposite ABC transporters)"/>
</dbReference>
<dbReference type="AntiFam" id="ANF00142">
    <property type="entry name" value="Shadow ORF (opposite yadG)"/>
</dbReference>
<gene>
    <name evidence="2" type="ORF">I601_1597</name>
</gene>
<feature type="region of interest" description="Disordered" evidence="1">
    <location>
        <begin position="193"/>
        <end position="236"/>
    </location>
</feature>
<dbReference type="KEGG" id="ndk:I601_1597"/>
<feature type="compositionally biased region" description="Basic and acidic residues" evidence="1">
    <location>
        <begin position="207"/>
        <end position="220"/>
    </location>
</feature>
<evidence type="ECO:0000256" key="1">
    <source>
        <dbReference type="SAM" id="MobiDB-lite"/>
    </source>
</evidence>
<feature type="region of interest" description="Disordered" evidence="1">
    <location>
        <begin position="1"/>
        <end position="37"/>
    </location>
</feature>
<keyword evidence="3" id="KW-1185">Reference proteome</keyword>
<dbReference type="AlphaFoldDB" id="A0A1A9GI83"/>
<dbReference type="Proteomes" id="UP000077868">
    <property type="component" value="Chromosome"/>
</dbReference>
<dbReference type="STRING" id="1300347.I601_1597"/>